<reference evidence="2" key="1">
    <citation type="journal article" date="2019" name="Int. J. Syst. Evol. Microbiol.">
        <title>The Global Catalogue of Microorganisms (GCM) 10K type strain sequencing project: providing services to taxonomists for standard genome sequencing and annotation.</title>
        <authorList>
            <consortium name="The Broad Institute Genomics Platform"/>
            <consortium name="The Broad Institute Genome Sequencing Center for Infectious Disease"/>
            <person name="Wu L."/>
            <person name="Ma J."/>
        </authorList>
    </citation>
    <scope>NUCLEOTIDE SEQUENCE [LARGE SCALE GENOMIC DNA]</scope>
    <source>
        <strain evidence="2">CCUG 54950</strain>
    </source>
</reference>
<comment type="caution">
    <text evidence="1">The sequence shown here is derived from an EMBL/GenBank/DDBJ whole genome shotgun (WGS) entry which is preliminary data.</text>
</comment>
<organism evidence="1 2">
    <name type="scientific">Paenibacillus wenxiniae</name>
    <dbReference type="NCBI Taxonomy" id="1636843"/>
    <lineage>
        <taxon>Bacteria</taxon>
        <taxon>Bacillati</taxon>
        <taxon>Bacillota</taxon>
        <taxon>Bacilli</taxon>
        <taxon>Bacillales</taxon>
        <taxon>Paenibacillaceae</taxon>
        <taxon>Paenibacillus</taxon>
    </lineage>
</organism>
<evidence type="ECO:0008006" key="3">
    <source>
        <dbReference type="Google" id="ProtNLM"/>
    </source>
</evidence>
<evidence type="ECO:0000313" key="1">
    <source>
        <dbReference type="EMBL" id="MFD1884005.1"/>
    </source>
</evidence>
<keyword evidence="2" id="KW-1185">Reference proteome</keyword>
<dbReference type="RefSeq" id="WP_347327414.1">
    <property type="nucleotide sequence ID" value="NZ_JBCGUH010000030.1"/>
</dbReference>
<gene>
    <name evidence="1" type="ORF">ACFSC9_00525</name>
</gene>
<dbReference type="EMBL" id="JBHUEH010000003">
    <property type="protein sequence ID" value="MFD1884005.1"/>
    <property type="molecule type" value="Genomic_DNA"/>
</dbReference>
<name>A0ABW4RD18_9BACL</name>
<proteinExistence type="predicted"/>
<sequence length="106" mass="12223">MPKPAHKRSKKTAKERGRITAEVYTDALDRSQGYCERCGSPIGLQCAHLVRRWKLDETTVNDVAMLCGPSVNTGTCHNWVDYTEEGRHWAEQLREQFWQKERGDTT</sequence>
<protein>
    <recommendedName>
        <fullName evidence="3">HNH endonuclease</fullName>
    </recommendedName>
</protein>
<dbReference type="Proteomes" id="UP001597233">
    <property type="component" value="Unassembled WGS sequence"/>
</dbReference>
<evidence type="ECO:0000313" key="2">
    <source>
        <dbReference type="Proteomes" id="UP001597233"/>
    </source>
</evidence>
<accession>A0ABW4RD18</accession>